<dbReference type="Pfam" id="PF03184">
    <property type="entry name" value="DDE_1"/>
    <property type="match status" value="1"/>
</dbReference>
<dbReference type="PANTHER" id="PTHR19303:SF74">
    <property type="entry name" value="POGO TRANSPOSABLE ELEMENT WITH KRAB DOMAIN"/>
    <property type="match status" value="1"/>
</dbReference>
<evidence type="ECO:0000313" key="2">
    <source>
        <dbReference type="EMBL" id="KAF2233433.1"/>
    </source>
</evidence>
<dbReference type="AlphaFoldDB" id="A0A6A6H7E0"/>
<evidence type="ECO:0000313" key="3">
    <source>
        <dbReference type="Proteomes" id="UP000800092"/>
    </source>
</evidence>
<dbReference type="EMBL" id="ML991807">
    <property type="protein sequence ID" value="KAF2233433.1"/>
    <property type="molecule type" value="Genomic_DNA"/>
</dbReference>
<dbReference type="GO" id="GO:0005634">
    <property type="term" value="C:nucleus"/>
    <property type="evidence" value="ECO:0007669"/>
    <property type="project" value="TreeGrafter"/>
</dbReference>
<evidence type="ECO:0000259" key="1">
    <source>
        <dbReference type="Pfam" id="PF03184"/>
    </source>
</evidence>
<keyword evidence="3" id="KW-1185">Reference proteome</keyword>
<dbReference type="GO" id="GO:0003677">
    <property type="term" value="F:DNA binding"/>
    <property type="evidence" value="ECO:0007669"/>
    <property type="project" value="TreeGrafter"/>
</dbReference>
<dbReference type="InterPro" id="IPR050863">
    <property type="entry name" value="CenT-Element_Derived"/>
</dbReference>
<protein>
    <recommendedName>
        <fullName evidence="1">DDE-1 domain-containing protein</fullName>
    </recommendedName>
</protein>
<dbReference type="Proteomes" id="UP000800092">
    <property type="component" value="Unassembled WGS sequence"/>
</dbReference>
<feature type="domain" description="DDE-1" evidence="1">
    <location>
        <begin position="140"/>
        <end position="266"/>
    </location>
</feature>
<dbReference type="InterPro" id="IPR004875">
    <property type="entry name" value="DDE_SF_endonuclease_dom"/>
</dbReference>
<accession>A0A6A6H7E0</accession>
<reference evidence="2" key="1">
    <citation type="journal article" date="2020" name="Stud. Mycol.">
        <title>101 Dothideomycetes genomes: a test case for predicting lifestyles and emergence of pathogens.</title>
        <authorList>
            <person name="Haridas S."/>
            <person name="Albert R."/>
            <person name="Binder M."/>
            <person name="Bloem J."/>
            <person name="Labutti K."/>
            <person name="Salamov A."/>
            <person name="Andreopoulos B."/>
            <person name="Baker S."/>
            <person name="Barry K."/>
            <person name="Bills G."/>
            <person name="Bluhm B."/>
            <person name="Cannon C."/>
            <person name="Castanera R."/>
            <person name="Culley D."/>
            <person name="Daum C."/>
            <person name="Ezra D."/>
            <person name="Gonzalez J."/>
            <person name="Henrissat B."/>
            <person name="Kuo A."/>
            <person name="Liang C."/>
            <person name="Lipzen A."/>
            <person name="Lutzoni F."/>
            <person name="Magnuson J."/>
            <person name="Mondo S."/>
            <person name="Nolan M."/>
            <person name="Ohm R."/>
            <person name="Pangilinan J."/>
            <person name="Park H.-J."/>
            <person name="Ramirez L."/>
            <person name="Alfaro M."/>
            <person name="Sun H."/>
            <person name="Tritt A."/>
            <person name="Yoshinaga Y."/>
            <person name="Zwiers L.-H."/>
            <person name="Turgeon B."/>
            <person name="Goodwin S."/>
            <person name="Spatafora J."/>
            <person name="Crous P."/>
            <person name="Grigoriev I."/>
        </authorList>
    </citation>
    <scope>NUCLEOTIDE SEQUENCE</scope>
    <source>
        <strain evidence="2">Tuck. ex Michener</strain>
    </source>
</reference>
<proteinExistence type="predicted"/>
<dbReference type="PANTHER" id="PTHR19303">
    <property type="entry name" value="TRANSPOSON"/>
    <property type="match status" value="1"/>
</dbReference>
<sequence>MAPIDEALADLELRGAKDYAATARKFGICDSTLSRRHRGLTRDRAVAQADSNANLTTQEQRVLINYINKLTYQGIPPTPGMVRVFCENITGIYPGKNWVSCFVFLHSLELSSDFISAINLKQIRAENPTQIQLYFDLITVLAAICMDGTELPPALIYSAKTHNLQDLWIKAFNPKEDLMFFASLLSSWTNKELGKAQNGKDPWLLVVNGYSSHLSMAFLNYCLKHQIYITKLPPYSTHQLQPLDVGLFSPLTQYYLTELSKWIAKHQGLVGFSKRDFYPTFKLA</sequence>
<name>A0A6A6H7E0_VIRVR</name>
<dbReference type="OrthoDB" id="4357141at2759"/>
<organism evidence="2 3">
    <name type="scientific">Viridothelium virens</name>
    <name type="common">Speckled blister lichen</name>
    <name type="synonym">Trypethelium virens</name>
    <dbReference type="NCBI Taxonomy" id="1048519"/>
    <lineage>
        <taxon>Eukaryota</taxon>
        <taxon>Fungi</taxon>
        <taxon>Dikarya</taxon>
        <taxon>Ascomycota</taxon>
        <taxon>Pezizomycotina</taxon>
        <taxon>Dothideomycetes</taxon>
        <taxon>Dothideomycetes incertae sedis</taxon>
        <taxon>Trypetheliales</taxon>
        <taxon>Trypetheliaceae</taxon>
        <taxon>Viridothelium</taxon>
    </lineage>
</organism>
<gene>
    <name evidence="2" type="ORF">EV356DRAFT_560004</name>
</gene>